<reference evidence="3 4" key="1">
    <citation type="submission" date="2019-02" db="EMBL/GenBank/DDBJ databases">
        <title>Deep-cultivation of Planctomycetes and their phenomic and genomic characterization uncovers novel biology.</title>
        <authorList>
            <person name="Wiegand S."/>
            <person name="Jogler M."/>
            <person name="Boedeker C."/>
            <person name="Pinto D."/>
            <person name="Vollmers J."/>
            <person name="Rivas-Marin E."/>
            <person name="Kohn T."/>
            <person name="Peeters S.H."/>
            <person name="Heuer A."/>
            <person name="Rast P."/>
            <person name="Oberbeckmann S."/>
            <person name="Bunk B."/>
            <person name="Jeske O."/>
            <person name="Meyerdierks A."/>
            <person name="Storesund J.E."/>
            <person name="Kallscheuer N."/>
            <person name="Luecker S."/>
            <person name="Lage O.M."/>
            <person name="Pohl T."/>
            <person name="Merkel B.J."/>
            <person name="Hornburger P."/>
            <person name="Mueller R.-W."/>
            <person name="Bruemmer F."/>
            <person name="Labrenz M."/>
            <person name="Spormann A.M."/>
            <person name="Op Den Camp H."/>
            <person name="Overmann J."/>
            <person name="Amann R."/>
            <person name="Jetten M.S.M."/>
            <person name="Mascher T."/>
            <person name="Medema M.H."/>
            <person name="Devos D.P."/>
            <person name="Kaster A.-K."/>
            <person name="Ovreas L."/>
            <person name="Rohde M."/>
            <person name="Galperin M.Y."/>
            <person name="Jogler C."/>
        </authorList>
    </citation>
    <scope>NUCLEOTIDE SEQUENCE [LARGE SCALE GENOMIC DNA]</scope>
    <source>
        <strain evidence="3 4">Poly51</strain>
    </source>
</reference>
<dbReference type="Pfam" id="PF12392">
    <property type="entry name" value="DUF3656"/>
    <property type="match status" value="1"/>
</dbReference>
<keyword evidence="3" id="KW-0645">Protease</keyword>
<dbReference type="EC" id="3.4.-.-" evidence="3"/>
<evidence type="ECO:0000259" key="2">
    <source>
        <dbReference type="Pfam" id="PF12392"/>
    </source>
</evidence>
<dbReference type="InterPro" id="IPR001539">
    <property type="entry name" value="Peptidase_U32"/>
</dbReference>
<gene>
    <name evidence="3" type="primary">yhbU</name>
    <name evidence="3" type="ORF">Poly51_15600</name>
</gene>
<keyword evidence="4" id="KW-1185">Reference proteome</keyword>
<dbReference type="AlphaFoldDB" id="A0A5C6FDV4"/>
<organism evidence="3 4">
    <name type="scientific">Rubripirellula tenax</name>
    <dbReference type="NCBI Taxonomy" id="2528015"/>
    <lineage>
        <taxon>Bacteria</taxon>
        <taxon>Pseudomonadati</taxon>
        <taxon>Planctomycetota</taxon>
        <taxon>Planctomycetia</taxon>
        <taxon>Pirellulales</taxon>
        <taxon>Pirellulaceae</taxon>
        <taxon>Rubripirellula</taxon>
    </lineage>
</organism>
<dbReference type="PANTHER" id="PTHR30217">
    <property type="entry name" value="PEPTIDASE U32 FAMILY"/>
    <property type="match status" value="1"/>
</dbReference>
<feature type="region of interest" description="Disordered" evidence="1">
    <location>
        <begin position="1"/>
        <end position="21"/>
    </location>
</feature>
<proteinExistence type="predicted"/>
<feature type="domain" description="Peptidase U32 collagenase" evidence="2">
    <location>
        <begin position="423"/>
        <end position="540"/>
    </location>
</feature>
<protein>
    <submittedName>
        <fullName evidence="3">Putative protease YhbU</fullName>
        <ecNumber evidence="3">3.4.-.-</ecNumber>
    </submittedName>
</protein>
<dbReference type="GO" id="GO:0008233">
    <property type="term" value="F:peptidase activity"/>
    <property type="evidence" value="ECO:0007669"/>
    <property type="project" value="UniProtKB-KW"/>
</dbReference>
<dbReference type="GO" id="GO:0006508">
    <property type="term" value="P:proteolysis"/>
    <property type="evidence" value="ECO:0007669"/>
    <property type="project" value="UniProtKB-KW"/>
</dbReference>
<evidence type="ECO:0000313" key="4">
    <source>
        <dbReference type="Proteomes" id="UP000318288"/>
    </source>
</evidence>
<accession>A0A5C6FDV4</accession>
<evidence type="ECO:0000313" key="3">
    <source>
        <dbReference type="EMBL" id="TWU58780.1"/>
    </source>
</evidence>
<dbReference type="InterPro" id="IPR051454">
    <property type="entry name" value="RNA/ubiquinone_mod_enzymes"/>
</dbReference>
<sequence length="856" mass="93582">MLVIMPQMDTPLTTTERSKKRQAPELLAPAGDWECVKAAVENGADAIYFGLDCGFNARYRAQNFGIRDLPELSKRLRGRGVKGYVTLNTLVFPSEMPAIADVVEHIAMAGIDAVLVQDFGVARLVREICPDLEVHASTQMSLTSAETIAVAAQLGLSRVVLARELSIDEIRKITASTEMPIEIFIHGALCVAYSGQCLTSESLGGRSANRGQCAQACRLPYELIVDGTDHELGDVKYLLSPQDLAGYAAIPDVINAGVASIKIEGRLKTPEYVANITGHYRRAIDDAMATGRVQIDEEAKREMELSFSRGFSPGWLSGNDHKRLVPGLTSSKRGVRIGEVIDTRKGELKIRLEGPVALGDGLAITGFDGQEPQGGRIYSIMESSGSSNASGVKTKTAASGALIWIGFGHGEIDWSEVQIDAVVYKNDDPQLNRRLRKTFSSEDPNGRQSLDMRVVVKVDQPLSIEARLADGRSWSVTSDEVLSVARNRPADEALIRDKLGRLGGTPFVLGDLDVAIEGQPMVPMAMLNQVRRALVETIEAGLAEVPERKLTIDSAKRWLAPIAAEATTTSSPKLSVLCRTMEQLAAACQVGVDMAYVDFHDVRTYRDAVAMAKDAGTPIGIATVRIQKPGEMGLLKVLRRLDPDVILARNLAAIRFAKENFEHVIADFSLNVANHRSAQWLRDQGAARVTASYDLNREQLMDLVDSLPSPWLEIVMHQHMPMFHMEHCVFCAVISPGTNKTNCGRPCDRHVVQLRDRVGAEHPLHADVACRNTLYNATPQSGAEVVGDLIARGVEWFRVEMLEEDADSTKSTLAVYRKLLKGQVTGREVWQTLNASNRLGVTRGTLETQRNPLAIL</sequence>
<dbReference type="Pfam" id="PF01136">
    <property type="entry name" value="Peptidase_U32"/>
    <property type="match status" value="2"/>
</dbReference>
<dbReference type="PANTHER" id="PTHR30217:SF10">
    <property type="entry name" value="23S RRNA 5-HYDROXYCYTIDINE C2501 SYNTHASE"/>
    <property type="match status" value="1"/>
</dbReference>
<dbReference type="InterPro" id="IPR020988">
    <property type="entry name" value="Pept_U32_collagenase"/>
</dbReference>
<comment type="caution">
    <text evidence="3">The sequence shown here is derived from an EMBL/GenBank/DDBJ whole genome shotgun (WGS) entry which is preliminary data.</text>
</comment>
<dbReference type="EMBL" id="SJPW01000002">
    <property type="protein sequence ID" value="TWU58780.1"/>
    <property type="molecule type" value="Genomic_DNA"/>
</dbReference>
<dbReference type="Proteomes" id="UP000318288">
    <property type="component" value="Unassembled WGS sequence"/>
</dbReference>
<keyword evidence="3" id="KW-0378">Hydrolase</keyword>
<name>A0A5C6FDV4_9BACT</name>
<evidence type="ECO:0000256" key="1">
    <source>
        <dbReference type="SAM" id="MobiDB-lite"/>
    </source>
</evidence>